<comment type="caution">
    <text evidence="1">The sequence shown here is derived from an EMBL/GenBank/DDBJ whole genome shotgun (WGS) entry which is preliminary data.</text>
</comment>
<organism evidence="1 2">
    <name type="scientific">Leptospira wolffii</name>
    <dbReference type="NCBI Taxonomy" id="409998"/>
    <lineage>
        <taxon>Bacteria</taxon>
        <taxon>Pseudomonadati</taxon>
        <taxon>Spirochaetota</taxon>
        <taxon>Spirochaetia</taxon>
        <taxon>Leptospirales</taxon>
        <taxon>Leptospiraceae</taxon>
        <taxon>Leptospira</taxon>
    </lineage>
</organism>
<name>A0A2M9ZEJ0_9LEPT</name>
<reference evidence="1 2" key="1">
    <citation type="submission" date="2017-07" db="EMBL/GenBank/DDBJ databases">
        <title>Leptospira spp. isolated from tropical soils.</title>
        <authorList>
            <person name="Thibeaux R."/>
            <person name="Iraola G."/>
            <person name="Ferres I."/>
            <person name="Bierque E."/>
            <person name="Girault D."/>
            <person name="Soupe-Gilbert M.-E."/>
            <person name="Picardeau M."/>
            <person name="Goarant C."/>
        </authorList>
    </citation>
    <scope>NUCLEOTIDE SEQUENCE [LARGE SCALE GENOMIC DNA]</scope>
    <source>
        <strain evidence="1 2">FH2-C-A2</strain>
    </source>
</reference>
<proteinExistence type="predicted"/>
<protein>
    <submittedName>
        <fullName evidence="1">Uncharacterized protein</fullName>
    </submittedName>
</protein>
<accession>A0A2M9ZEJ0</accession>
<sequence>MDFIAFRKKILELDSVLNSAKACRNDEYVRLKKRKEEEAYSESERVAGNLGFFLDRKIINQHLF</sequence>
<dbReference type="EMBL" id="NPDT01000001">
    <property type="protein sequence ID" value="PJZ66839.1"/>
    <property type="molecule type" value="Genomic_DNA"/>
</dbReference>
<dbReference type="Proteomes" id="UP000231912">
    <property type="component" value="Unassembled WGS sequence"/>
</dbReference>
<gene>
    <name evidence="1" type="ORF">CH371_01700</name>
</gene>
<evidence type="ECO:0000313" key="1">
    <source>
        <dbReference type="EMBL" id="PJZ66839.1"/>
    </source>
</evidence>
<dbReference type="AlphaFoldDB" id="A0A2M9ZEJ0"/>
<evidence type="ECO:0000313" key="2">
    <source>
        <dbReference type="Proteomes" id="UP000231912"/>
    </source>
</evidence>